<keyword evidence="3" id="KW-0805">Transcription regulation</keyword>
<protein>
    <submittedName>
        <fullName evidence="8">Regulator</fullName>
    </submittedName>
</protein>
<dbReference type="GO" id="GO:0003677">
    <property type="term" value="F:DNA binding"/>
    <property type="evidence" value="ECO:0007669"/>
    <property type="project" value="UniProtKB-UniRule"/>
</dbReference>
<dbReference type="Gene3D" id="1.25.40.10">
    <property type="entry name" value="Tetratricopeptide repeat domain"/>
    <property type="match status" value="1"/>
</dbReference>
<dbReference type="SMART" id="SM00862">
    <property type="entry name" value="Trans_reg_C"/>
    <property type="match status" value="1"/>
</dbReference>
<dbReference type="InterPro" id="IPR036388">
    <property type="entry name" value="WH-like_DNA-bd_sf"/>
</dbReference>
<dbReference type="PANTHER" id="PTHR35807:SF1">
    <property type="entry name" value="TRANSCRIPTIONAL REGULATOR REDD"/>
    <property type="match status" value="1"/>
</dbReference>
<dbReference type="PRINTS" id="PR00364">
    <property type="entry name" value="DISEASERSIST"/>
</dbReference>
<dbReference type="InterPro" id="IPR051677">
    <property type="entry name" value="AfsR-DnrI-RedD_regulator"/>
</dbReference>
<gene>
    <name evidence="8" type="ORF">AQJ11_41520</name>
</gene>
<feature type="DNA-binding region" description="OmpR/PhoB-type" evidence="6">
    <location>
        <begin position="1"/>
        <end position="101"/>
    </location>
</feature>
<dbReference type="Pfam" id="PF00931">
    <property type="entry name" value="NB-ARC"/>
    <property type="match status" value="1"/>
</dbReference>
<dbReference type="PANTHER" id="PTHR35807">
    <property type="entry name" value="TRANSCRIPTIONAL REGULATOR REDD-RELATED"/>
    <property type="match status" value="1"/>
</dbReference>
<dbReference type="EMBL" id="LMWP01000064">
    <property type="protein sequence ID" value="KUN16064.1"/>
    <property type="molecule type" value="Genomic_DNA"/>
</dbReference>
<comment type="similarity">
    <text evidence="1">Belongs to the AfsR/DnrI/RedD regulatory family.</text>
</comment>
<evidence type="ECO:0000256" key="4">
    <source>
        <dbReference type="ARBA" id="ARBA00023125"/>
    </source>
</evidence>
<dbReference type="InterPro" id="IPR027417">
    <property type="entry name" value="P-loop_NTPase"/>
</dbReference>
<accession>A0A117Q9J6</accession>
<dbReference type="SUPFAM" id="SSF46894">
    <property type="entry name" value="C-terminal effector domain of the bipartite response regulators"/>
    <property type="match status" value="1"/>
</dbReference>
<dbReference type="CDD" id="cd15831">
    <property type="entry name" value="BTAD"/>
    <property type="match status" value="1"/>
</dbReference>
<feature type="domain" description="OmpR/PhoB-type" evidence="7">
    <location>
        <begin position="1"/>
        <end position="101"/>
    </location>
</feature>
<keyword evidence="9" id="KW-1185">Reference proteome</keyword>
<dbReference type="Gene3D" id="1.10.10.10">
    <property type="entry name" value="Winged helix-like DNA-binding domain superfamily/Winged helix DNA-binding domain"/>
    <property type="match status" value="1"/>
</dbReference>
<dbReference type="GO" id="GO:0006355">
    <property type="term" value="P:regulation of DNA-templated transcription"/>
    <property type="evidence" value="ECO:0007669"/>
    <property type="project" value="InterPro"/>
</dbReference>
<dbReference type="InterPro" id="IPR016032">
    <property type="entry name" value="Sig_transdc_resp-reg_C-effctor"/>
</dbReference>
<dbReference type="InterPro" id="IPR005158">
    <property type="entry name" value="BTAD"/>
</dbReference>
<dbReference type="Proteomes" id="UP000053398">
    <property type="component" value="Unassembled WGS sequence"/>
</dbReference>
<comment type="caution">
    <text evidence="8">The sequence shown here is derived from an EMBL/GenBank/DDBJ whole genome shotgun (WGS) entry which is preliminary data.</text>
</comment>
<evidence type="ECO:0000259" key="7">
    <source>
        <dbReference type="PROSITE" id="PS51755"/>
    </source>
</evidence>
<evidence type="ECO:0000313" key="8">
    <source>
        <dbReference type="EMBL" id="KUN16064.1"/>
    </source>
</evidence>
<keyword evidence="5" id="KW-0804">Transcription</keyword>
<dbReference type="Pfam" id="PF03704">
    <property type="entry name" value="BTAD"/>
    <property type="match status" value="1"/>
</dbReference>
<evidence type="ECO:0000256" key="2">
    <source>
        <dbReference type="ARBA" id="ARBA00023012"/>
    </source>
</evidence>
<evidence type="ECO:0000256" key="1">
    <source>
        <dbReference type="ARBA" id="ARBA00005820"/>
    </source>
</evidence>
<dbReference type="SUPFAM" id="SSF52540">
    <property type="entry name" value="P-loop containing nucleoside triphosphate hydrolases"/>
    <property type="match status" value="1"/>
</dbReference>
<dbReference type="PROSITE" id="PS51755">
    <property type="entry name" value="OMPR_PHOB"/>
    <property type="match status" value="1"/>
</dbReference>
<name>A0A117Q9J6_STRCK</name>
<dbReference type="SMART" id="SM01043">
    <property type="entry name" value="BTAD"/>
    <property type="match status" value="1"/>
</dbReference>
<evidence type="ECO:0000313" key="9">
    <source>
        <dbReference type="Proteomes" id="UP000053398"/>
    </source>
</evidence>
<sequence length="705" mass="75987">MDATVRYSILGTVRALRGDTEIDLGPPKRLALLALLLLRAPGPLTVDEAVDILWDDEPPPSAVNVVHRHIGALRRTLEPELRSRTHATHLVRAADGYRLLVDTSTSDLLHFRDLRAQAQLALRGGAPAQAAQDFMEALRLWRGPAVAAGTHVARHPVFTSVGHEFVATVKEAADAVLTAAPALTEEVLTMLRRAVECHPFDEALHCRIIAALAASGRQAAALEQFESIRRGLADELGVEPGPELRAAQQHLLQRRITGSTGPLAAQPVVAGRPAQLPADCLSFAGREQALGQCLELLPLEGENRPPTMTAAICGMAGVGKTTLAVHWGHLVADHFPDGQIYVDLQGHHPSRAPLESGAAIAEVLDALGVENNQSHPSAAALGSAYRSALAGRRLLLVLDDAADCEQVRPLLPATPGCLAIVTSRRRLEGLAVTDNARIITLDPMTRQEGLELLDRRLGTNRTRAERAAAEELVELCGGLPLALAVAGARALTHPQFPLASLTARLRDTADSLDALSSRDARTSTRDAFHRSYDALSSGAARLFRLLGLHPSRDIALPAAASLAGTDLRRTRQDVAELMDHHFLVELVAGRYTCHELLRTYAAELSSLLDSPSARSDAVARMVEHYLYSAEAATALLAPHRSTVILPPPRPGVRPQHFAGRSDAAEWIVAERYLLPELARSLGHYPRGEAFRRQLTSALEMCVKKQ</sequence>
<keyword evidence="4 6" id="KW-0238">DNA-binding</keyword>
<evidence type="ECO:0000256" key="3">
    <source>
        <dbReference type="ARBA" id="ARBA00023015"/>
    </source>
</evidence>
<organism evidence="8 9">
    <name type="scientific">Streptomyces corchorusii</name>
    <name type="common">Streptomyces chibaensis</name>
    <dbReference type="NCBI Taxonomy" id="1903"/>
    <lineage>
        <taxon>Bacteria</taxon>
        <taxon>Bacillati</taxon>
        <taxon>Actinomycetota</taxon>
        <taxon>Actinomycetes</taxon>
        <taxon>Kitasatosporales</taxon>
        <taxon>Streptomycetaceae</taxon>
        <taxon>Streptomyces</taxon>
    </lineage>
</organism>
<dbReference type="SUPFAM" id="SSF48452">
    <property type="entry name" value="TPR-like"/>
    <property type="match status" value="1"/>
</dbReference>
<dbReference type="GO" id="GO:0000160">
    <property type="term" value="P:phosphorelay signal transduction system"/>
    <property type="evidence" value="ECO:0007669"/>
    <property type="project" value="UniProtKB-KW"/>
</dbReference>
<evidence type="ECO:0000256" key="6">
    <source>
        <dbReference type="PROSITE-ProRule" id="PRU01091"/>
    </source>
</evidence>
<dbReference type="AlphaFoldDB" id="A0A117Q9J6"/>
<dbReference type="InterPro" id="IPR002182">
    <property type="entry name" value="NB-ARC"/>
</dbReference>
<dbReference type="InterPro" id="IPR011990">
    <property type="entry name" value="TPR-like_helical_dom_sf"/>
</dbReference>
<reference evidence="8 9" key="1">
    <citation type="submission" date="2015-10" db="EMBL/GenBank/DDBJ databases">
        <title>Draft genome sequence of Streptomyces corchorusii DSM 40340, type strain for the species Streptomyces corchorusii.</title>
        <authorList>
            <person name="Ruckert C."/>
            <person name="Winkler A."/>
            <person name="Kalinowski J."/>
            <person name="Kampfer P."/>
            <person name="Glaeser S."/>
        </authorList>
    </citation>
    <scope>NUCLEOTIDE SEQUENCE [LARGE SCALE GENOMIC DNA]</scope>
    <source>
        <strain evidence="8 9">DSM 40340</strain>
    </source>
</reference>
<evidence type="ECO:0000256" key="5">
    <source>
        <dbReference type="ARBA" id="ARBA00023163"/>
    </source>
</evidence>
<dbReference type="Gene3D" id="3.40.50.300">
    <property type="entry name" value="P-loop containing nucleotide triphosphate hydrolases"/>
    <property type="match status" value="1"/>
</dbReference>
<dbReference type="GO" id="GO:0043531">
    <property type="term" value="F:ADP binding"/>
    <property type="evidence" value="ECO:0007669"/>
    <property type="project" value="InterPro"/>
</dbReference>
<dbReference type="InterPro" id="IPR001867">
    <property type="entry name" value="OmpR/PhoB-type_DNA-bd"/>
</dbReference>
<keyword evidence="2" id="KW-0902">Two-component regulatory system</keyword>
<proteinExistence type="inferred from homology"/>